<name>A0A7V5UEP0_CALAY</name>
<dbReference type="EMBL" id="DROD01000339">
    <property type="protein sequence ID" value="HHJ52530.1"/>
    <property type="molecule type" value="Genomic_DNA"/>
</dbReference>
<organism evidence="8">
    <name type="scientific">Caldithrix abyssi</name>
    <dbReference type="NCBI Taxonomy" id="187145"/>
    <lineage>
        <taxon>Bacteria</taxon>
        <taxon>Pseudomonadati</taxon>
        <taxon>Calditrichota</taxon>
        <taxon>Calditrichia</taxon>
        <taxon>Calditrichales</taxon>
        <taxon>Calditrichaceae</taxon>
        <taxon>Caldithrix</taxon>
    </lineage>
</organism>
<evidence type="ECO:0000256" key="4">
    <source>
        <dbReference type="ARBA" id="ARBA00022490"/>
    </source>
</evidence>
<dbReference type="SUPFAM" id="SSF55821">
    <property type="entry name" value="YrdC/RibB"/>
    <property type="match status" value="1"/>
</dbReference>
<dbReference type="SMART" id="SM00226">
    <property type="entry name" value="LMWPc"/>
    <property type="match status" value="1"/>
</dbReference>
<dbReference type="AlphaFoldDB" id="A0A7V5UEP0"/>
<dbReference type="GO" id="GO:0006450">
    <property type="term" value="P:regulation of translational fidelity"/>
    <property type="evidence" value="ECO:0007669"/>
    <property type="project" value="TreeGrafter"/>
</dbReference>
<dbReference type="PROSITE" id="PS51163">
    <property type="entry name" value="YRDC"/>
    <property type="match status" value="1"/>
</dbReference>
<comment type="caution">
    <text evidence="8">The sequence shown here is derived from an EMBL/GenBank/DDBJ whole genome shotgun (WGS) entry which is preliminary data.</text>
</comment>
<evidence type="ECO:0000256" key="1">
    <source>
        <dbReference type="ARBA" id="ARBA00004496"/>
    </source>
</evidence>
<proteinExistence type="inferred from homology"/>
<dbReference type="GO" id="GO:0000049">
    <property type="term" value="F:tRNA binding"/>
    <property type="evidence" value="ECO:0007669"/>
    <property type="project" value="TreeGrafter"/>
</dbReference>
<sequence length="393" mass="44628">MKYFKVDPQNPSQQVIEEAVAVLRRGGVIVYPTDTLYGLGIDATNPKAVHKLYLIKQRDPQIPVSLMVHSLDDIEQIAGMLPVDVYEQLKKLMPGKFTVLIEQKSKGILPVFEEYGVRPAGKNKIGFRIPDLPLCEKLAGAFGLPISTTSANISGKGNLRSVIDIIAHFGDKLDLIIDGGAVKSVKGSTIIDFTKKPLLVVREGDVPIKEVKERLNDPSIRKKKTRFDVLFVCSGNINRSVMAEGILKAMLARTRYKDIIQVHSAGTLYLPPSPAHEYTRKVCDENNISVNEHRSRHLTQHMVEEADVIIALAMDHKYFIEKKYPEFAEKVVLLKQWHHRKKIPLPSVADPMGYEIDFYRETFREIRNEIKRIMPYLLAEVKEFMDYHDLTLE</sequence>
<gene>
    <name evidence="8" type="ORF">ENJ89_05005</name>
</gene>
<accession>A0A7V5UEP0</accession>
<evidence type="ECO:0000259" key="7">
    <source>
        <dbReference type="PROSITE" id="PS51163"/>
    </source>
</evidence>
<feature type="domain" description="YrdC-like" evidence="7">
    <location>
        <begin position="13"/>
        <end position="206"/>
    </location>
</feature>
<dbReference type="EC" id="2.7.7.87" evidence="3"/>
<dbReference type="InterPro" id="IPR006070">
    <property type="entry name" value="Sua5-like_dom"/>
</dbReference>
<dbReference type="Gene3D" id="3.90.870.10">
    <property type="entry name" value="DHBP synthase"/>
    <property type="match status" value="1"/>
</dbReference>
<dbReference type="GO" id="GO:0003725">
    <property type="term" value="F:double-stranded RNA binding"/>
    <property type="evidence" value="ECO:0007669"/>
    <property type="project" value="InterPro"/>
</dbReference>
<keyword evidence="4" id="KW-0963">Cytoplasm</keyword>
<dbReference type="GO" id="GO:0005737">
    <property type="term" value="C:cytoplasm"/>
    <property type="evidence" value="ECO:0007669"/>
    <property type="project" value="UniProtKB-SubCell"/>
</dbReference>
<dbReference type="Proteomes" id="UP000886124">
    <property type="component" value="Unassembled WGS sequence"/>
</dbReference>
<keyword evidence="5" id="KW-0808">Transferase</keyword>
<dbReference type="Pfam" id="PF01300">
    <property type="entry name" value="Sua5_yciO_yrdC"/>
    <property type="match status" value="1"/>
</dbReference>
<dbReference type="PANTHER" id="PTHR17490:SF10">
    <property type="entry name" value="THREONYLCARBAMOYL-AMP SYNTHASE"/>
    <property type="match status" value="1"/>
</dbReference>
<dbReference type="InterPro" id="IPR050156">
    <property type="entry name" value="TC-AMP_synthase_SUA5"/>
</dbReference>
<protein>
    <recommendedName>
        <fullName evidence="3">L-threonylcarbamoyladenylate synthase</fullName>
        <ecNumber evidence="3">2.7.7.87</ecNumber>
    </recommendedName>
</protein>
<evidence type="ECO:0000256" key="2">
    <source>
        <dbReference type="ARBA" id="ARBA00007663"/>
    </source>
</evidence>
<dbReference type="PANTHER" id="PTHR17490">
    <property type="entry name" value="SUA5"/>
    <property type="match status" value="1"/>
</dbReference>
<dbReference type="Gene3D" id="3.40.50.2300">
    <property type="match status" value="1"/>
</dbReference>
<evidence type="ECO:0000256" key="3">
    <source>
        <dbReference type="ARBA" id="ARBA00012584"/>
    </source>
</evidence>
<evidence type="ECO:0000313" key="8">
    <source>
        <dbReference type="EMBL" id="HHJ52530.1"/>
    </source>
</evidence>
<comment type="subcellular location">
    <subcellularLocation>
        <location evidence="1">Cytoplasm</location>
    </subcellularLocation>
</comment>
<dbReference type="GO" id="GO:0061710">
    <property type="term" value="F:L-threonylcarbamoyladenylate synthase"/>
    <property type="evidence" value="ECO:0007669"/>
    <property type="project" value="UniProtKB-EC"/>
</dbReference>
<comment type="similarity">
    <text evidence="2">Belongs to the SUA5 family.</text>
</comment>
<dbReference type="InterPro" id="IPR036196">
    <property type="entry name" value="Ptyr_pPase_sf"/>
</dbReference>
<dbReference type="InterPro" id="IPR017945">
    <property type="entry name" value="DHBP_synth_RibB-like_a/b_dom"/>
</dbReference>
<evidence type="ECO:0000256" key="6">
    <source>
        <dbReference type="ARBA" id="ARBA00048366"/>
    </source>
</evidence>
<dbReference type="SUPFAM" id="SSF52788">
    <property type="entry name" value="Phosphotyrosine protein phosphatases I"/>
    <property type="match status" value="1"/>
</dbReference>
<dbReference type="Pfam" id="PF01451">
    <property type="entry name" value="LMWPc"/>
    <property type="match status" value="1"/>
</dbReference>
<dbReference type="InterPro" id="IPR023485">
    <property type="entry name" value="Ptyr_pPase"/>
</dbReference>
<dbReference type="NCBIfam" id="TIGR00057">
    <property type="entry name" value="L-threonylcarbamoyladenylate synthase"/>
    <property type="match status" value="1"/>
</dbReference>
<comment type="catalytic activity">
    <reaction evidence="6">
        <text>L-threonine + hydrogencarbonate + ATP = L-threonylcarbamoyladenylate + diphosphate + H2O</text>
        <dbReference type="Rhea" id="RHEA:36407"/>
        <dbReference type="ChEBI" id="CHEBI:15377"/>
        <dbReference type="ChEBI" id="CHEBI:17544"/>
        <dbReference type="ChEBI" id="CHEBI:30616"/>
        <dbReference type="ChEBI" id="CHEBI:33019"/>
        <dbReference type="ChEBI" id="CHEBI:57926"/>
        <dbReference type="ChEBI" id="CHEBI:73682"/>
        <dbReference type="EC" id="2.7.7.87"/>
    </reaction>
</comment>
<reference evidence="8" key="1">
    <citation type="journal article" date="2020" name="mSystems">
        <title>Genome- and Community-Level Interaction Insights into Carbon Utilization and Element Cycling Functions of Hydrothermarchaeota in Hydrothermal Sediment.</title>
        <authorList>
            <person name="Zhou Z."/>
            <person name="Liu Y."/>
            <person name="Xu W."/>
            <person name="Pan J."/>
            <person name="Luo Z.H."/>
            <person name="Li M."/>
        </authorList>
    </citation>
    <scope>NUCLEOTIDE SEQUENCE [LARGE SCALE GENOMIC DNA]</scope>
    <source>
        <strain evidence="8">HyVt-527</strain>
    </source>
</reference>
<evidence type="ECO:0000256" key="5">
    <source>
        <dbReference type="ARBA" id="ARBA00022679"/>
    </source>
</evidence>